<reference evidence="1 2" key="1">
    <citation type="journal article" date="2015" name="Genome Announc.">
        <title>Expanding the biotechnology potential of lactobacilli through comparative genomics of 213 strains and associated genera.</title>
        <authorList>
            <person name="Sun Z."/>
            <person name="Harris H.M."/>
            <person name="McCann A."/>
            <person name="Guo C."/>
            <person name="Argimon S."/>
            <person name="Zhang W."/>
            <person name="Yang X."/>
            <person name="Jeffery I.B."/>
            <person name="Cooney J.C."/>
            <person name="Kagawa T.F."/>
            <person name="Liu W."/>
            <person name="Song Y."/>
            <person name="Salvetti E."/>
            <person name="Wrobel A."/>
            <person name="Rasinkangas P."/>
            <person name="Parkhill J."/>
            <person name="Rea M.C."/>
            <person name="O'Sullivan O."/>
            <person name="Ritari J."/>
            <person name="Douillard F.P."/>
            <person name="Paul Ross R."/>
            <person name="Yang R."/>
            <person name="Briner A.E."/>
            <person name="Felis G.E."/>
            <person name="de Vos W.M."/>
            <person name="Barrangou R."/>
            <person name="Klaenhammer T.R."/>
            <person name="Caufield P.W."/>
            <person name="Cui Y."/>
            <person name="Zhang H."/>
            <person name="O'Toole P.W."/>
        </authorList>
    </citation>
    <scope>NUCLEOTIDE SEQUENCE [LARGE SCALE GENOMIC DNA]</scope>
    <source>
        <strain evidence="1 2">DSM 22467</strain>
    </source>
</reference>
<organism evidence="1 2">
    <name type="scientific">Levilactobacillus paucivorans</name>
    <dbReference type="NCBI Taxonomy" id="616990"/>
    <lineage>
        <taxon>Bacteria</taxon>
        <taxon>Bacillati</taxon>
        <taxon>Bacillota</taxon>
        <taxon>Bacilli</taxon>
        <taxon>Lactobacillales</taxon>
        <taxon>Lactobacillaceae</taxon>
        <taxon>Levilactobacillus</taxon>
    </lineage>
</organism>
<sequence length="71" mass="7656">MKFTRDNKVTEYQDGKKGATGTYKIDGKDLKFNLDSTTINAKLADDHKSFKVSSGSGSGAFAAGLTYTLED</sequence>
<dbReference type="Proteomes" id="UP000051906">
    <property type="component" value="Unassembled WGS sequence"/>
</dbReference>
<name>A0A0R2LUX2_9LACO</name>
<evidence type="ECO:0000313" key="1">
    <source>
        <dbReference type="EMBL" id="KRO05289.1"/>
    </source>
</evidence>
<evidence type="ECO:0000313" key="2">
    <source>
        <dbReference type="Proteomes" id="UP000051906"/>
    </source>
</evidence>
<protein>
    <submittedName>
        <fullName evidence="1">Uncharacterized protein</fullName>
    </submittedName>
</protein>
<comment type="caution">
    <text evidence="1">The sequence shown here is derived from an EMBL/GenBank/DDBJ whole genome shotgun (WGS) entry which is preliminary data.</text>
</comment>
<dbReference type="AlphaFoldDB" id="A0A0R2LUX2"/>
<accession>A0A0R2LUX2</accession>
<dbReference type="EMBL" id="JQCA01000010">
    <property type="protein sequence ID" value="KRO05289.1"/>
    <property type="molecule type" value="Genomic_DNA"/>
</dbReference>
<keyword evidence="2" id="KW-1185">Reference proteome</keyword>
<proteinExistence type="predicted"/>
<dbReference type="PATRIC" id="fig|616990.3.peg.194"/>
<gene>
    <name evidence="1" type="ORF">IV54_GL000183</name>
</gene>